<gene>
    <name evidence="3 4" type="primary">LOC116200866</name>
</gene>
<keyword evidence="2" id="KW-1185">Reference proteome</keyword>
<dbReference type="RefSeq" id="XP_031387676.1">
    <property type="nucleotide sequence ID" value="XM_031531816.1"/>
</dbReference>
<evidence type="ECO:0000256" key="1">
    <source>
        <dbReference type="SAM" id="MobiDB-lite"/>
    </source>
</evidence>
<reference evidence="3 4" key="2">
    <citation type="submission" date="2025-04" db="UniProtKB">
        <authorList>
            <consortium name="RefSeq"/>
        </authorList>
    </citation>
    <scope>IDENTIFICATION</scope>
    <source>
        <tissue evidence="3 4">Leaf</tissue>
    </source>
</reference>
<evidence type="ECO:0000313" key="4">
    <source>
        <dbReference type="RefSeq" id="XP_031387682.1"/>
    </source>
</evidence>
<reference evidence="2" key="1">
    <citation type="journal article" date="2020" name="Plant Biotechnol. J.">
        <title>The pomegranate (Punica granatum L.) draft genome dissects genetic divergence between soft- and hard-seeded cultivars.</title>
        <authorList>
            <person name="Luo X."/>
            <person name="Li H."/>
            <person name="Wu Z."/>
            <person name="Yao W."/>
            <person name="Zhao P."/>
            <person name="Cao D."/>
            <person name="Yu H."/>
            <person name="Li K."/>
            <person name="Poudel K."/>
            <person name="Zhao D."/>
            <person name="Zhang F."/>
            <person name="Xia X."/>
            <person name="Chen L."/>
            <person name="Wang Q."/>
            <person name="Jing D."/>
            <person name="Cao S."/>
        </authorList>
    </citation>
    <scope>NUCLEOTIDE SEQUENCE [LARGE SCALE GENOMIC DNA]</scope>
</reference>
<organism evidence="2 4">
    <name type="scientific">Punica granatum</name>
    <name type="common">Pomegranate</name>
    <dbReference type="NCBI Taxonomy" id="22663"/>
    <lineage>
        <taxon>Eukaryota</taxon>
        <taxon>Viridiplantae</taxon>
        <taxon>Streptophyta</taxon>
        <taxon>Embryophyta</taxon>
        <taxon>Tracheophyta</taxon>
        <taxon>Spermatophyta</taxon>
        <taxon>Magnoliopsida</taxon>
        <taxon>eudicotyledons</taxon>
        <taxon>Gunneridae</taxon>
        <taxon>Pentapetalae</taxon>
        <taxon>rosids</taxon>
        <taxon>malvids</taxon>
        <taxon>Myrtales</taxon>
        <taxon>Lythraceae</taxon>
        <taxon>Punica</taxon>
    </lineage>
</organism>
<dbReference type="RefSeq" id="XP_031387682.1">
    <property type="nucleotide sequence ID" value="XM_031531822.1"/>
</dbReference>
<dbReference type="Proteomes" id="UP000515151">
    <property type="component" value="Chromosome 1"/>
</dbReference>
<protein>
    <submittedName>
        <fullName evidence="3 4">Uncharacterized protein LOC116200866</fullName>
    </submittedName>
</protein>
<dbReference type="InterPro" id="IPR038971">
    <property type="entry name" value="SMR11/SMR16"/>
</dbReference>
<dbReference type="PANTHER" id="PTHR36310:SF1">
    <property type="entry name" value="CYCLIN-DEPENDENT PROTEIN KINASE INHIBITOR SMR11"/>
    <property type="match status" value="1"/>
</dbReference>
<dbReference type="PANTHER" id="PTHR36310">
    <property type="entry name" value="CYCLIN-DEPENDENT PROTEIN KINASE INHIBITOR SMR11"/>
    <property type="match status" value="1"/>
</dbReference>
<sequence>MDSRETMTVPAKFEVLICSDEVKSYCGSLGSSVIAKDLLISRTPAIGEERASLVPGTLDVNGECRDPLLDLKSTILTRPIKLDQLDSARDISGEDDSPHTPKEDVFDPFAPGSEDLLRAPQCKKRLDEWRISVARRLNFGSSTEKPGKRPHGGNGTHMSDEEMVEHVYKNLLETILENRIADILAEMSSMEWADEDCKTPTSGPKLNGIAETCPGPPMKAAAKSRNIDLSLCRKLQF</sequence>
<feature type="compositionally biased region" description="Basic and acidic residues" evidence="1">
    <location>
        <begin position="89"/>
        <end position="105"/>
    </location>
</feature>
<dbReference type="OrthoDB" id="777328at2759"/>
<proteinExistence type="predicted"/>
<accession>A0A6P8CSQ1</accession>
<feature type="region of interest" description="Disordered" evidence="1">
    <location>
        <begin position="89"/>
        <end position="114"/>
    </location>
</feature>
<dbReference type="GeneID" id="116200866"/>
<evidence type="ECO:0000313" key="2">
    <source>
        <dbReference type="Proteomes" id="UP000515151"/>
    </source>
</evidence>
<dbReference type="AlphaFoldDB" id="A0A6P8CSQ1"/>
<name>A0A6P8CSQ1_PUNGR</name>
<evidence type="ECO:0000313" key="3">
    <source>
        <dbReference type="RefSeq" id="XP_031387676.1"/>
    </source>
</evidence>
<feature type="region of interest" description="Disordered" evidence="1">
    <location>
        <begin position="140"/>
        <end position="159"/>
    </location>
</feature>